<evidence type="ECO:0008006" key="4">
    <source>
        <dbReference type="Google" id="ProtNLM"/>
    </source>
</evidence>
<organism evidence="2 3">
    <name type="scientific">Cordyceps confragosa</name>
    <name type="common">Lecanicillium lecanii</name>
    <dbReference type="NCBI Taxonomy" id="2714763"/>
    <lineage>
        <taxon>Eukaryota</taxon>
        <taxon>Fungi</taxon>
        <taxon>Dikarya</taxon>
        <taxon>Ascomycota</taxon>
        <taxon>Pezizomycotina</taxon>
        <taxon>Sordariomycetes</taxon>
        <taxon>Hypocreomycetidae</taxon>
        <taxon>Hypocreales</taxon>
        <taxon>Cordycipitaceae</taxon>
        <taxon>Akanthomyces</taxon>
    </lineage>
</organism>
<dbReference type="Proteomes" id="UP000243081">
    <property type="component" value="Unassembled WGS sequence"/>
</dbReference>
<keyword evidence="1" id="KW-0732">Signal</keyword>
<name>A0A179IIB1_CORDF</name>
<gene>
    <name evidence="2" type="ORF">LLEC1_08128</name>
</gene>
<dbReference type="EMBL" id="LUKN01001291">
    <property type="protein sequence ID" value="OAR01234.1"/>
    <property type="molecule type" value="Genomic_DNA"/>
</dbReference>
<accession>A0A179IIB1</accession>
<comment type="caution">
    <text evidence="2">The sequence shown here is derived from an EMBL/GenBank/DDBJ whole genome shotgun (WGS) entry which is preliminary data.</text>
</comment>
<feature type="chain" id="PRO_5008104556" description="Cyanovirin-N domain-containing protein" evidence="1">
    <location>
        <begin position="21"/>
        <end position="157"/>
    </location>
</feature>
<evidence type="ECO:0000313" key="3">
    <source>
        <dbReference type="Proteomes" id="UP000243081"/>
    </source>
</evidence>
<reference evidence="2 3" key="1">
    <citation type="submission" date="2016-03" db="EMBL/GenBank/DDBJ databases">
        <title>Fine-scale spatial genetic structure of a fungal parasite of coffee scale insects.</title>
        <authorList>
            <person name="Jackson D."/>
            <person name="Zemenick K.A."/>
            <person name="Malloure B."/>
            <person name="Quandt C.A."/>
            <person name="James T.Y."/>
        </authorList>
    </citation>
    <scope>NUCLEOTIDE SEQUENCE [LARGE SCALE GENOMIC DNA]</scope>
    <source>
        <strain evidence="2 3">UM487</strain>
    </source>
</reference>
<sequence length="157" mass="17234">MKVFVAITAVLLCAASRAEAWKHKRVHRGCQTPENCALKCSDGAYHMSKPSNHTFGASELRCNGTHDDFRWGGMVCTQTVGPSSTQTRHKCPLINGTICSKDNKAWVGALCIAEMKDLPDLRVACSHGVARWSATIVYPDIKNECPRGRHRVSHTGN</sequence>
<proteinExistence type="predicted"/>
<evidence type="ECO:0000313" key="2">
    <source>
        <dbReference type="EMBL" id="OAR01234.1"/>
    </source>
</evidence>
<feature type="signal peptide" evidence="1">
    <location>
        <begin position="1"/>
        <end position="20"/>
    </location>
</feature>
<dbReference type="OMA" id="DFRWGGM"/>
<protein>
    <recommendedName>
        <fullName evidence="4">Cyanovirin-N domain-containing protein</fullName>
    </recommendedName>
</protein>
<evidence type="ECO:0000256" key="1">
    <source>
        <dbReference type="SAM" id="SignalP"/>
    </source>
</evidence>
<dbReference type="OrthoDB" id="4870293at2759"/>
<dbReference type="AlphaFoldDB" id="A0A179IIB1"/>
<keyword evidence="3" id="KW-1185">Reference proteome</keyword>